<dbReference type="Pfam" id="PF05521">
    <property type="entry name" value="Phage_HCP"/>
    <property type="match status" value="1"/>
</dbReference>
<evidence type="ECO:0008006" key="3">
    <source>
        <dbReference type="Google" id="ProtNLM"/>
    </source>
</evidence>
<sequence length="103" mass="11648">MRAGTLNRVIAVERLTTMLNENRTPVSAWTNIATLRAEVLQHAVDEAEADNGERDTDSITFRTRFFTGLTTADRIRFMDRLYNVKGFTEIGIRFGLEIRAVAA</sequence>
<organism evidence="1 2">
    <name type="scientific">Agrobacterium tumefaciens</name>
    <dbReference type="NCBI Taxonomy" id="358"/>
    <lineage>
        <taxon>Bacteria</taxon>
        <taxon>Pseudomonadati</taxon>
        <taxon>Pseudomonadota</taxon>
        <taxon>Alphaproteobacteria</taxon>
        <taxon>Hyphomicrobiales</taxon>
        <taxon>Rhizobiaceae</taxon>
        <taxon>Rhizobium/Agrobacterium group</taxon>
        <taxon>Agrobacterium</taxon>
        <taxon>Agrobacterium tumefaciens complex</taxon>
    </lineage>
</organism>
<comment type="caution">
    <text evidence="1">The sequence shown here is derived from an EMBL/GenBank/DDBJ whole genome shotgun (WGS) entry which is preliminary data.</text>
</comment>
<accession>A0AB36ENZ0</accession>
<reference evidence="1 2" key="1">
    <citation type="journal article" date="2016" name="PeerJ">
        <title>Gall-ID: tools for genotyping gall-causing phytopathogenic bacteria.</title>
        <authorList>
            <person name="Davis E.W.II."/>
            <person name="Weisberg A.J."/>
            <person name="Tabima J.F."/>
            <person name="Grunwald N.J."/>
            <person name="Chang J.H."/>
        </authorList>
    </citation>
    <scope>NUCLEOTIDE SEQUENCE [LARGE SCALE GENOMIC DNA]</scope>
    <source>
        <strain evidence="1 2">N2/73</strain>
    </source>
</reference>
<proteinExistence type="predicted"/>
<evidence type="ECO:0000313" key="1">
    <source>
        <dbReference type="EMBL" id="OCJ43068.1"/>
    </source>
</evidence>
<gene>
    <name evidence="1" type="ORF">A6U91_02565</name>
</gene>
<dbReference type="InterPro" id="IPR038666">
    <property type="entry name" value="SSP1_head-tail_sf"/>
</dbReference>
<dbReference type="AlphaFoldDB" id="A0AB36ENZ0"/>
<dbReference type="InterPro" id="IPR008767">
    <property type="entry name" value="Phage_SPP1_head-tail_adaptor"/>
</dbReference>
<name>A0AB36ENZ0_AGRTU</name>
<dbReference type="EMBL" id="LXKT01000001">
    <property type="protein sequence ID" value="OCJ43068.1"/>
    <property type="molecule type" value="Genomic_DNA"/>
</dbReference>
<dbReference type="Gene3D" id="2.40.10.270">
    <property type="entry name" value="Bacteriophage SPP1 head-tail adaptor protein"/>
    <property type="match status" value="1"/>
</dbReference>
<dbReference type="NCBIfam" id="TIGR01563">
    <property type="entry name" value="gp16_SPP1"/>
    <property type="match status" value="1"/>
</dbReference>
<dbReference type="Proteomes" id="UP000093451">
    <property type="component" value="Unassembled WGS sequence"/>
</dbReference>
<evidence type="ECO:0000313" key="2">
    <source>
        <dbReference type="Proteomes" id="UP000093451"/>
    </source>
</evidence>
<protein>
    <recommendedName>
        <fullName evidence="3">Head-tail adaptor protein</fullName>
    </recommendedName>
</protein>